<reference evidence="6 7" key="1">
    <citation type="submission" date="2023-04" db="EMBL/GenBank/DDBJ databases">
        <title>A long-awaited taxogenomic arrangement of the family Halomonadaceae.</title>
        <authorList>
            <person name="De La Haba R."/>
            <person name="Chuvochina M."/>
            <person name="Wittouck S."/>
            <person name="Arahal D.R."/>
            <person name="Sanchez-Porro C."/>
            <person name="Hugenholtz P."/>
            <person name="Ventosa A."/>
        </authorList>
    </citation>
    <scope>NUCLEOTIDE SEQUENCE [LARGE SCALE GENOMIC DNA]</scope>
    <source>
        <strain evidence="6 7">DSM 22428</strain>
    </source>
</reference>
<gene>
    <name evidence="6" type="ORF">QC825_14885</name>
</gene>
<dbReference type="InterPro" id="IPR012783">
    <property type="entry name" value="Znf_C4_TraR"/>
</dbReference>
<dbReference type="EMBL" id="JARWAO010000011">
    <property type="protein sequence ID" value="MDR5897355.1"/>
    <property type="molecule type" value="Genomic_DNA"/>
</dbReference>
<name>A0ABU1GZS4_9GAMM</name>
<keyword evidence="3" id="KW-0862">Zinc</keyword>
<dbReference type="Pfam" id="PF01258">
    <property type="entry name" value="zf-dskA_traR"/>
    <property type="match status" value="1"/>
</dbReference>
<organism evidence="6 7">
    <name type="scientific">Larsenimonas suaedae</name>
    <dbReference type="NCBI Taxonomy" id="1851019"/>
    <lineage>
        <taxon>Bacteria</taxon>
        <taxon>Pseudomonadati</taxon>
        <taxon>Pseudomonadota</taxon>
        <taxon>Gammaproteobacteria</taxon>
        <taxon>Oceanospirillales</taxon>
        <taxon>Halomonadaceae</taxon>
        <taxon>Larsenimonas</taxon>
    </lineage>
</organism>
<evidence type="ECO:0000259" key="5">
    <source>
        <dbReference type="Pfam" id="PF01258"/>
    </source>
</evidence>
<feature type="zinc finger region" description="dksA C4-type" evidence="4">
    <location>
        <begin position="34"/>
        <end position="58"/>
    </location>
</feature>
<evidence type="ECO:0000256" key="4">
    <source>
        <dbReference type="PROSITE-ProRule" id="PRU00510"/>
    </source>
</evidence>
<proteinExistence type="predicted"/>
<comment type="caution">
    <text evidence="6">The sequence shown here is derived from an EMBL/GenBank/DDBJ whole genome shotgun (WGS) entry which is preliminary data.</text>
</comment>
<dbReference type="InterPro" id="IPR000962">
    <property type="entry name" value="Znf_DskA_TraR"/>
</dbReference>
<protein>
    <submittedName>
        <fullName evidence="6">TraR/DksA C4-type zinc finger protein</fullName>
    </submittedName>
</protein>
<dbReference type="NCBIfam" id="TIGR02419">
    <property type="entry name" value="C4_traR_proteo"/>
    <property type="match status" value="1"/>
</dbReference>
<keyword evidence="1" id="KW-0479">Metal-binding</keyword>
<dbReference type="PANTHER" id="PTHR38777">
    <property type="entry name" value="FELS-2 PROPHAGE PROTEIN"/>
    <property type="match status" value="1"/>
</dbReference>
<keyword evidence="2" id="KW-0863">Zinc-finger</keyword>
<feature type="domain" description="Zinc finger DksA/TraR C4-type" evidence="5">
    <location>
        <begin position="34"/>
        <end position="63"/>
    </location>
</feature>
<sequence length="71" mass="7653">MADAADYATELNERHLAGALASRAHLAASHATECDDCGDDIPDARRKAAPFARTCIECQGIRELKAKGVRR</sequence>
<dbReference type="SUPFAM" id="SSF57716">
    <property type="entry name" value="Glucocorticoid receptor-like (DNA-binding domain)"/>
    <property type="match status" value="1"/>
</dbReference>
<keyword evidence="7" id="KW-1185">Reference proteome</keyword>
<dbReference type="RefSeq" id="WP_251594965.1">
    <property type="nucleotide sequence ID" value="NZ_JAMLJI010000004.1"/>
</dbReference>
<dbReference type="PROSITE" id="PS01102">
    <property type="entry name" value="ZF_DKSA_1"/>
    <property type="match status" value="1"/>
</dbReference>
<dbReference type="PROSITE" id="PS51128">
    <property type="entry name" value="ZF_DKSA_2"/>
    <property type="match status" value="1"/>
</dbReference>
<accession>A0ABU1GZS4</accession>
<evidence type="ECO:0000313" key="6">
    <source>
        <dbReference type="EMBL" id="MDR5897355.1"/>
    </source>
</evidence>
<dbReference type="PRINTS" id="PR00618">
    <property type="entry name" value="DKSAZNFINGER"/>
</dbReference>
<dbReference type="PANTHER" id="PTHR38777:SF1">
    <property type="entry name" value="DNAK SUPPRESSOR PROTEIN"/>
    <property type="match status" value="1"/>
</dbReference>
<dbReference type="Gene3D" id="1.20.120.910">
    <property type="entry name" value="DksA, coiled-coil domain"/>
    <property type="match status" value="1"/>
</dbReference>
<evidence type="ECO:0000256" key="1">
    <source>
        <dbReference type="ARBA" id="ARBA00022723"/>
    </source>
</evidence>
<dbReference type="InterPro" id="IPR020460">
    <property type="entry name" value="Znf_C4-type_bac"/>
</dbReference>
<evidence type="ECO:0000256" key="2">
    <source>
        <dbReference type="ARBA" id="ARBA00022771"/>
    </source>
</evidence>
<evidence type="ECO:0000256" key="3">
    <source>
        <dbReference type="ARBA" id="ARBA00022833"/>
    </source>
</evidence>
<evidence type="ECO:0000313" key="7">
    <source>
        <dbReference type="Proteomes" id="UP001269375"/>
    </source>
</evidence>
<dbReference type="InterPro" id="IPR020458">
    <property type="entry name" value="Znf_DskA_TraR_CS"/>
</dbReference>
<dbReference type="Proteomes" id="UP001269375">
    <property type="component" value="Unassembled WGS sequence"/>
</dbReference>